<dbReference type="RefSeq" id="XP_029228057.1">
    <property type="nucleotide sequence ID" value="XM_029371823.1"/>
</dbReference>
<protein>
    <submittedName>
        <fullName evidence="1">Uncharacterized protein</fullName>
    </submittedName>
</protein>
<evidence type="ECO:0000313" key="1">
    <source>
        <dbReference type="EMBL" id="RNF17179.1"/>
    </source>
</evidence>
<dbReference type="Proteomes" id="UP000284403">
    <property type="component" value="Unassembled WGS sequence"/>
</dbReference>
<dbReference type="EMBL" id="MKKU01000270">
    <property type="protein sequence ID" value="RNF17179.1"/>
    <property type="molecule type" value="Genomic_DNA"/>
</dbReference>
<organism evidence="1 2">
    <name type="scientific">Trypanosoma conorhini</name>
    <dbReference type="NCBI Taxonomy" id="83891"/>
    <lineage>
        <taxon>Eukaryota</taxon>
        <taxon>Discoba</taxon>
        <taxon>Euglenozoa</taxon>
        <taxon>Kinetoplastea</taxon>
        <taxon>Metakinetoplastina</taxon>
        <taxon>Trypanosomatida</taxon>
        <taxon>Trypanosomatidae</taxon>
        <taxon>Trypanosoma</taxon>
    </lineage>
</organism>
<gene>
    <name evidence="1" type="ORF">Tco025E_04918</name>
</gene>
<dbReference type="GeneID" id="40318529"/>
<evidence type="ECO:0000313" key="2">
    <source>
        <dbReference type="Proteomes" id="UP000284403"/>
    </source>
</evidence>
<comment type="caution">
    <text evidence="1">The sequence shown here is derived from an EMBL/GenBank/DDBJ whole genome shotgun (WGS) entry which is preliminary data.</text>
</comment>
<proteinExistence type="predicted"/>
<reference evidence="1 2" key="1">
    <citation type="journal article" date="2018" name="BMC Genomics">
        <title>Genomic comparison of Trypanosoma conorhini and Trypanosoma rangeli to Trypanosoma cruzi strains of high and low virulence.</title>
        <authorList>
            <person name="Bradwell K.R."/>
            <person name="Koparde V.N."/>
            <person name="Matveyev A.V."/>
            <person name="Serrano M.G."/>
            <person name="Alves J.M."/>
            <person name="Parikh H."/>
            <person name="Huang B."/>
            <person name="Lee V."/>
            <person name="Espinosa-Alvarez O."/>
            <person name="Ortiz P.A."/>
            <person name="Costa-Martins A.G."/>
            <person name="Teixeira M.M."/>
            <person name="Buck G.A."/>
        </authorList>
    </citation>
    <scope>NUCLEOTIDE SEQUENCE [LARGE SCALE GENOMIC DNA]</scope>
    <source>
        <strain evidence="1 2">025E</strain>
    </source>
</reference>
<dbReference type="OrthoDB" id="245976at2759"/>
<keyword evidence="2" id="KW-1185">Reference proteome</keyword>
<name>A0A422PHI5_9TRYP</name>
<dbReference type="AlphaFoldDB" id="A0A422PHI5"/>
<accession>A0A422PHI5</accession>
<sequence>MTALDFGVVMQDQRLTPLMQVMARLALDGEFSPFHCDALRMSLLYRAALAPFCCVGDEGDLAAVCAAVLRDVIAGAEVVPGGSVAGGQLTPAFITRSSDKGGLLAERRFLLRLKEQRRMARILLSQTTSH</sequence>